<accession>A0ABZ0Z1T9</accession>
<dbReference type="Proteomes" id="UP001349343">
    <property type="component" value="Segment"/>
</dbReference>
<keyword evidence="2" id="KW-1185">Reference proteome</keyword>
<name>A0ABZ0Z1T9_9CAUD</name>
<reference evidence="1 2" key="1">
    <citation type="submission" date="2023-11" db="EMBL/GenBank/DDBJ databases">
        <authorList>
            <person name="Cook R."/>
            <person name="Crisci M."/>
            <person name="Pye H."/>
            <person name="Adriaenssens E."/>
            <person name="Santini J."/>
        </authorList>
    </citation>
    <scope>NUCLEOTIDE SEQUENCE [LARGE SCALE GENOMIC DNA]</scope>
    <source>
        <strain evidence="1">Lak_Megaphage_RVC_JS4_GC31</strain>
    </source>
</reference>
<proteinExistence type="predicted"/>
<organism evidence="1 2">
    <name type="scientific">phage Lak_Megaphage_RVC_JS4_GC31</name>
    <dbReference type="NCBI Taxonomy" id="3109228"/>
    <lineage>
        <taxon>Viruses</taxon>
        <taxon>Duplodnaviria</taxon>
        <taxon>Heunggongvirae</taxon>
        <taxon>Uroviricota</taxon>
        <taxon>Caudoviricetes</taxon>
        <taxon>Caudoviricetes code 15 clade</taxon>
    </lineage>
</organism>
<dbReference type="EMBL" id="OR769222">
    <property type="protein sequence ID" value="WQJ53154.1"/>
    <property type="molecule type" value="Genomic_DNA"/>
</dbReference>
<evidence type="ECO:0000313" key="2">
    <source>
        <dbReference type="Proteomes" id="UP001349343"/>
    </source>
</evidence>
<evidence type="ECO:0000313" key="1">
    <source>
        <dbReference type="EMBL" id="WQJ53154.1"/>
    </source>
</evidence>
<sequence>MDYKNTYLKPEVAFLLKSVNFDVSNSRYLITNDGTIVESSTELTNHYSYLELAYNPNAEEVFEYLKSKSIEIEINKAENNKWEWIIKLDSKHIYSGETVYGNIGRNVPESRQYFDTEYDAYNDAIVELIVVL</sequence>
<protein>
    <submittedName>
        <fullName evidence="1">Uncharacterized protein</fullName>
    </submittedName>
</protein>